<gene>
    <name evidence="1" type="ORF">BZM27_26540</name>
</gene>
<accession>A0A4V2NGW0</accession>
<dbReference type="Proteomes" id="UP000294200">
    <property type="component" value="Unassembled WGS sequence"/>
</dbReference>
<comment type="caution">
    <text evidence="1">The sequence shown here is derived from an EMBL/GenBank/DDBJ whole genome shotgun (WGS) entry which is preliminary data.</text>
</comment>
<organism evidence="1 2">
    <name type="scientific">Paraburkholderia steynii</name>
    <dbReference type="NCBI Taxonomy" id="1245441"/>
    <lineage>
        <taxon>Bacteria</taxon>
        <taxon>Pseudomonadati</taxon>
        <taxon>Pseudomonadota</taxon>
        <taxon>Betaproteobacteria</taxon>
        <taxon>Burkholderiales</taxon>
        <taxon>Burkholderiaceae</taxon>
        <taxon>Paraburkholderia</taxon>
    </lineage>
</organism>
<name>A0A4V2NGW0_9BURK</name>
<evidence type="ECO:0000313" key="1">
    <source>
        <dbReference type="EMBL" id="TCG06408.1"/>
    </source>
</evidence>
<reference evidence="1 2" key="1">
    <citation type="submission" date="2017-02" db="EMBL/GenBank/DDBJ databases">
        <title>Paraburkholderia sophoroidis sp. nov. and Paraburkholderia steynii sp. nov. rhizobial symbionts of the fynbos legume Hypocalyptus sophoroides.</title>
        <authorList>
            <person name="Steenkamp E.T."/>
            <person name="Beukes C.W."/>
            <person name="Van Zyl E."/>
            <person name="Avontuur J."/>
            <person name="Chan W.Y."/>
            <person name="Hassen A."/>
            <person name="Palmer M."/>
            <person name="Mthombeni L."/>
            <person name="Phalane F."/>
            <person name="Sereme K."/>
            <person name="Venter S.N."/>
        </authorList>
    </citation>
    <scope>NUCLEOTIDE SEQUENCE [LARGE SCALE GENOMIC DNA]</scope>
    <source>
        <strain evidence="1 2">HC1.1ba</strain>
    </source>
</reference>
<proteinExistence type="predicted"/>
<evidence type="ECO:0000313" key="2">
    <source>
        <dbReference type="Proteomes" id="UP000294200"/>
    </source>
</evidence>
<keyword evidence="2" id="KW-1185">Reference proteome</keyword>
<sequence length="71" mass="7907">MRRCVSAAAWAWRSRSSVRKRSFHKEAAARAGVANGDWQRGVVRYFGAVGCIERAERIGYRKAKHEAAGVS</sequence>
<dbReference type="AlphaFoldDB" id="A0A4V2NGW0"/>
<protein>
    <submittedName>
        <fullName evidence="1">Uncharacterized protein</fullName>
    </submittedName>
</protein>
<dbReference type="EMBL" id="MWML01000110">
    <property type="protein sequence ID" value="TCG06408.1"/>
    <property type="molecule type" value="Genomic_DNA"/>
</dbReference>